<sequence>MKFYVRGKIDSSKNDIFPCIVLIPSTWNDYGYETSFNSYLYFQYGLSQELGKVKILHKLFQNTRYHIDSEFLGLSEFYISLGQSMEYYSILGKLPRELSRDILTSLRDIAYNNELYELFPDKEGISDSLLRSSEARKTFNSAMQFFGAQKKKEVFVFNYKYCPPYSNEKVTLKFDFSENEFLPNRAHVLVGKNGCGKTQFMAGFANSLCGGVDSKEYSSDAFDEMPLFSKVIGVSFSAFDEFKKPHQNENKNIKGSESEQLNNYIYCGIQGKDEKTLSLKELSYFGEMRLKELMKDTERFFAWKNIMLNVLEEEFKNLVDEPENIFRAKLSSGQSILIYTMTNVISNIEEESILLFDEPELHLHPNAISNLMRMLSELLAKYNSYAIISTHSPLIIQEVPSRNITKFTRVNNALSIDELTIESFGENLSSLNEEVFNIKDVESNYKTILRNAVIKDGRNSEDIKKLFPLGLSYNAMIYLNIVHKNQQRNI</sequence>
<evidence type="ECO:0000313" key="3">
    <source>
        <dbReference type="Proteomes" id="UP000187074"/>
    </source>
</evidence>
<dbReference type="Pfam" id="PF13304">
    <property type="entry name" value="AAA_21"/>
    <property type="match status" value="1"/>
</dbReference>
<dbReference type="InterPro" id="IPR051396">
    <property type="entry name" value="Bact_Antivir_Def_Nuclease"/>
</dbReference>
<dbReference type="AlphaFoldDB" id="A0A1R1B5Y2"/>
<dbReference type="OrthoDB" id="9801813at2"/>
<dbReference type="GO" id="GO:0016887">
    <property type="term" value="F:ATP hydrolysis activity"/>
    <property type="evidence" value="ECO:0007669"/>
    <property type="project" value="InterPro"/>
</dbReference>
<dbReference type="Proteomes" id="UP000187074">
    <property type="component" value="Unassembled WGS sequence"/>
</dbReference>
<protein>
    <recommendedName>
        <fullName evidence="1">ATPase AAA-type core domain-containing protein</fullName>
    </recommendedName>
</protein>
<dbReference type="InterPro" id="IPR003959">
    <property type="entry name" value="ATPase_AAA_core"/>
</dbReference>
<feature type="domain" description="ATPase AAA-type core" evidence="1">
    <location>
        <begin position="326"/>
        <end position="396"/>
    </location>
</feature>
<accession>A0A1R1B5Y2</accession>
<gene>
    <name evidence="2" type="ORF">BK123_07735</name>
</gene>
<name>A0A1R1B5Y2_PAELA</name>
<evidence type="ECO:0000259" key="1">
    <source>
        <dbReference type="Pfam" id="PF13304"/>
    </source>
</evidence>
<comment type="caution">
    <text evidence="2">The sequence shown here is derived from an EMBL/GenBank/DDBJ whole genome shotgun (WGS) entry which is preliminary data.</text>
</comment>
<dbReference type="SUPFAM" id="SSF52540">
    <property type="entry name" value="P-loop containing nucleoside triphosphate hydrolases"/>
    <property type="match status" value="1"/>
</dbReference>
<dbReference type="PANTHER" id="PTHR43581:SF2">
    <property type="entry name" value="EXCINUCLEASE ATPASE SUBUNIT"/>
    <property type="match status" value="1"/>
</dbReference>
<dbReference type="STRING" id="1401.BK123_07735"/>
<dbReference type="Gene3D" id="3.40.50.300">
    <property type="entry name" value="P-loop containing nucleotide triphosphate hydrolases"/>
    <property type="match status" value="1"/>
</dbReference>
<dbReference type="GO" id="GO:0005524">
    <property type="term" value="F:ATP binding"/>
    <property type="evidence" value="ECO:0007669"/>
    <property type="project" value="InterPro"/>
</dbReference>
<dbReference type="CDD" id="cd00267">
    <property type="entry name" value="ABC_ATPase"/>
    <property type="match status" value="1"/>
</dbReference>
<dbReference type="PANTHER" id="PTHR43581">
    <property type="entry name" value="ATP/GTP PHOSPHATASE"/>
    <property type="match status" value="1"/>
</dbReference>
<organism evidence="2 3">
    <name type="scientific">Paenibacillus lautus</name>
    <name type="common">Bacillus lautus</name>
    <dbReference type="NCBI Taxonomy" id="1401"/>
    <lineage>
        <taxon>Bacteria</taxon>
        <taxon>Bacillati</taxon>
        <taxon>Bacillota</taxon>
        <taxon>Bacilli</taxon>
        <taxon>Bacillales</taxon>
        <taxon>Paenibacillaceae</taxon>
        <taxon>Paenibacillus</taxon>
    </lineage>
</organism>
<dbReference type="EMBL" id="MRTF01000002">
    <property type="protein sequence ID" value="OME94973.1"/>
    <property type="molecule type" value="Genomic_DNA"/>
</dbReference>
<dbReference type="RefSeq" id="WP_076321793.1">
    <property type="nucleotide sequence ID" value="NZ_MRTF01000002.1"/>
</dbReference>
<reference evidence="2 3" key="1">
    <citation type="submission" date="2016-11" db="EMBL/GenBank/DDBJ databases">
        <title>Paenibacillus species isolates.</title>
        <authorList>
            <person name="Beno S.M."/>
        </authorList>
    </citation>
    <scope>NUCLEOTIDE SEQUENCE [LARGE SCALE GENOMIC DNA]</scope>
    <source>
        <strain evidence="2 3">FSL F4-0100</strain>
    </source>
</reference>
<evidence type="ECO:0000313" key="2">
    <source>
        <dbReference type="EMBL" id="OME94973.1"/>
    </source>
</evidence>
<dbReference type="InterPro" id="IPR027417">
    <property type="entry name" value="P-loop_NTPase"/>
</dbReference>
<proteinExistence type="predicted"/>